<dbReference type="GO" id="GO:1990961">
    <property type="term" value="P:xenobiotic detoxification by transmembrane export across the plasma membrane"/>
    <property type="evidence" value="ECO:0007669"/>
    <property type="project" value="InterPro"/>
</dbReference>
<evidence type="ECO:0000313" key="10">
    <source>
        <dbReference type="EMBL" id="GGZ25104.1"/>
    </source>
</evidence>
<feature type="transmembrane region" description="Helical" evidence="8">
    <location>
        <begin position="170"/>
        <end position="192"/>
    </location>
</feature>
<dbReference type="EMBL" id="BMZB01000001">
    <property type="protein sequence ID" value="GGZ25104.1"/>
    <property type="molecule type" value="Genomic_DNA"/>
</dbReference>
<organism evidence="10 11">
    <name type="scientific">Asticcacaulis endophyticus</name>
    <dbReference type="NCBI Taxonomy" id="1395890"/>
    <lineage>
        <taxon>Bacteria</taxon>
        <taxon>Pseudomonadati</taxon>
        <taxon>Pseudomonadota</taxon>
        <taxon>Alphaproteobacteria</taxon>
        <taxon>Caulobacterales</taxon>
        <taxon>Caulobacteraceae</taxon>
        <taxon>Asticcacaulis</taxon>
    </lineage>
</organism>
<feature type="domain" description="Major facilitator superfamily (MFS) profile" evidence="9">
    <location>
        <begin position="18"/>
        <end position="400"/>
    </location>
</feature>
<dbReference type="PANTHER" id="PTHR23502:SF132">
    <property type="entry name" value="POLYAMINE TRANSPORTER 2-RELATED"/>
    <property type="match status" value="1"/>
</dbReference>
<keyword evidence="3 8" id="KW-0813">Transport</keyword>
<feature type="transmembrane region" description="Helical" evidence="8">
    <location>
        <begin position="318"/>
        <end position="340"/>
    </location>
</feature>
<dbReference type="AlphaFoldDB" id="A0A918PW99"/>
<evidence type="ECO:0000256" key="5">
    <source>
        <dbReference type="ARBA" id="ARBA00022692"/>
    </source>
</evidence>
<dbReference type="InterPro" id="IPR036259">
    <property type="entry name" value="MFS_trans_sf"/>
</dbReference>
<feature type="transmembrane region" description="Helical" evidence="8">
    <location>
        <begin position="109"/>
        <end position="130"/>
    </location>
</feature>
<dbReference type="CDD" id="cd17320">
    <property type="entry name" value="MFS_MdfA_MDR_like"/>
    <property type="match status" value="1"/>
</dbReference>
<feature type="transmembrane region" description="Helical" evidence="8">
    <location>
        <begin position="84"/>
        <end position="103"/>
    </location>
</feature>
<sequence>MTAPAAPATPVLKNKVLTILILGILTTISPFTIDMYLPAFQQIADDLSTTTGQVSLSLSSYFAGMAIGQIIYGPLLDRFGRKKPLYAGLTLYVICSLGCLLSQNVETLIGLRFVLALGGCVAQVATMAMVRDFFPPKDSAKIFSLLVLILSVSPLLAPTAGGFVTTYLGWHAIFIFLAVIVALIMVLTHFFLPSVYKGDPTVSLKPAPVIANFAAVIKVPQFYTYVFSSAFAFTTLFIYVTASPIIFLDIFKVTPDVYGAIFAFIAVGIIGSNQVNVWLTRYYSSEQIFKSAMIALAVISTVFLIGSYLGWFGLWPTIFFFFAMLSCLGMTNPNANALALAPFTSHIGSASALIGFLQIALATIASSFVSILGGEHVYPLLGIIVVAVYTGLIILWLGKRQIVRAAASEA</sequence>
<evidence type="ECO:0000256" key="7">
    <source>
        <dbReference type="ARBA" id="ARBA00023136"/>
    </source>
</evidence>
<keyword evidence="8" id="KW-0997">Cell inner membrane</keyword>
<feature type="transmembrane region" description="Helical" evidence="8">
    <location>
        <begin position="378"/>
        <end position="398"/>
    </location>
</feature>
<dbReference type="NCBIfam" id="TIGR00710">
    <property type="entry name" value="efflux_Bcr_CflA"/>
    <property type="match status" value="1"/>
</dbReference>
<evidence type="ECO:0000256" key="2">
    <source>
        <dbReference type="ARBA" id="ARBA00006236"/>
    </source>
</evidence>
<proteinExistence type="inferred from homology"/>
<comment type="similarity">
    <text evidence="2 8">Belongs to the major facilitator superfamily. Bcr/CmlA family.</text>
</comment>
<dbReference type="InterPro" id="IPR004812">
    <property type="entry name" value="Efflux_drug-R_Bcr/CmlA"/>
</dbReference>
<dbReference type="InterPro" id="IPR020846">
    <property type="entry name" value="MFS_dom"/>
</dbReference>
<dbReference type="GO" id="GO:0042910">
    <property type="term" value="F:xenobiotic transmembrane transporter activity"/>
    <property type="evidence" value="ECO:0007669"/>
    <property type="project" value="InterPro"/>
</dbReference>
<gene>
    <name evidence="10" type="ORF">GCM10011273_08040</name>
</gene>
<dbReference type="PANTHER" id="PTHR23502">
    <property type="entry name" value="MAJOR FACILITATOR SUPERFAMILY"/>
    <property type="match status" value="1"/>
</dbReference>
<dbReference type="PROSITE" id="PS50850">
    <property type="entry name" value="MFS"/>
    <property type="match status" value="1"/>
</dbReference>
<keyword evidence="7 8" id="KW-0472">Membrane</keyword>
<comment type="caution">
    <text evidence="10">The sequence shown here is derived from an EMBL/GenBank/DDBJ whole genome shotgun (WGS) entry which is preliminary data.</text>
</comment>
<keyword evidence="5 8" id="KW-0812">Transmembrane</keyword>
<feature type="transmembrane region" description="Helical" evidence="8">
    <location>
        <begin position="257"/>
        <end position="279"/>
    </location>
</feature>
<dbReference type="InterPro" id="IPR011701">
    <property type="entry name" value="MFS"/>
</dbReference>
<reference evidence="10" key="2">
    <citation type="submission" date="2020-09" db="EMBL/GenBank/DDBJ databases">
        <authorList>
            <person name="Sun Q."/>
            <person name="Kim S."/>
        </authorList>
    </citation>
    <scope>NUCLEOTIDE SEQUENCE</scope>
    <source>
        <strain evidence="10">KCTC 32296</strain>
    </source>
</reference>
<name>A0A918PW99_9CAUL</name>
<dbReference type="RefSeq" id="WP_189485064.1">
    <property type="nucleotide sequence ID" value="NZ_BMZB01000001.1"/>
</dbReference>
<comment type="subcellular location">
    <subcellularLocation>
        <location evidence="8">Cell inner membrane</location>
        <topology evidence="8">Multi-pass membrane protein</topology>
    </subcellularLocation>
    <subcellularLocation>
        <location evidence="1">Cell membrane</location>
        <topology evidence="1">Multi-pass membrane protein</topology>
    </subcellularLocation>
</comment>
<feature type="transmembrane region" description="Helical" evidence="8">
    <location>
        <begin position="142"/>
        <end position="164"/>
    </location>
</feature>
<dbReference type="Pfam" id="PF07690">
    <property type="entry name" value="MFS_1"/>
    <property type="match status" value="1"/>
</dbReference>
<dbReference type="Gene3D" id="1.20.1720.10">
    <property type="entry name" value="Multidrug resistance protein D"/>
    <property type="match status" value="1"/>
</dbReference>
<protein>
    <recommendedName>
        <fullName evidence="8">Bcr/CflA family efflux transporter</fullName>
    </recommendedName>
</protein>
<feature type="transmembrane region" description="Helical" evidence="8">
    <location>
        <begin position="16"/>
        <end position="33"/>
    </location>
</feature>
<feature type="transmembrane region" description="Helical" evidence="8">
    <location>
        <begin position="53"/>
        <end position="72"/>
    </location>
</feature>
<feature type="transmembrane region" description="Helical" evidence="8">
    <location>
        <begin position="291"/>
        <end position="312"/>
    </location>
</feature>
<keyword evidence="4" id="KW-1003">Cell membrane</keyword>
<dbReference type="SUPFAM" id="SSF103473">
    <property type="entry name" value="MFS general substrate transporter"/>
    <property type="match status" value="1"/>
</dbReference>
<dbReference type="Proteomes" id="UP000662572">
    <property type="component" value="Unassembled WGS sequence"/>
</dbReference>
<evidence type="ECO:0000259" key="9">
    <source>
        <dbReference type="PROSITE" id="PS50850"/>
    </source>
</evidence>
<evidence type="ECO:0000256" key="8">
    <source>
        <dbReference type="RuleBase" id="RU365088"/>
    </source>
</evidence>
<accession>A0A918PW99</accession>
<dbReference type="GO" id="GO:0005886">
    <property type="term" value="C:plasma membrane"/>
    <property type="evidence" value="ECO:0007669"/>
    <property type="project" value="UniProtKB-SubCell"/>
</dbReference>
<evidence type="ECO:0000256" key="1">
    <source>
        <dbReference type="ARBA" id="ARBA00004651"/>
    </source>
</evidence>
<dbReference type="GO" id="GO:0015385">
    <property type="term" value="F:sodium:proton antiporter activity"/>
    <property type="evidence" value="ECO:0007669"/>
    <property type="project" value="TreeGrafter"/>
</dbReference>
<evidence type="ECO:0000256" key="3">
    <source>
        <dbReference type="ARBA" id="ARBA00022448"/>
    </source>
</evidence>
<evidence type="ECO:0000256" key="6">
    <source>
        <dbReference type="ARBA" id="ARBA00022989"/>
    </source>
</evidence>
<evidence type="ECO:0000313" key="11">
    <source>
        <dbReference type="Proteomes" id="UP000662572"/>
    </source>
</evidence>
<feature type="transmembrane region" description="Helical" evidence="8">
    <location>
        <begin position="352"/>
        <end position="372"/>
    </location>
</feature>
<keyword evidence="6 8" id="KW-1133">Transmembrane helix</keyword>
<keyword evidence="11" id="KW-1185">Reference proteome</keyword>
<reference evidence="10" key="1">
    <citation type="journal article" date="2014" name="Int. J. Syst. Evol. Microbiol.">
        <title>Complete genome sequence of Corynebacterium casei LMG S-19264T (=DSM 44701T), isolated from a smear-ripened cheese.</title>
        <authorList>
            <consortium name="US DOE Joint Genome Institute (JGI-PGF)"/>
            <person name="Walter F."/>
            <person name="Albersmeier A."/>
            <person name="Kalinowski J."/>
            <person name="Ruckert C."/>
        </authorList>
    </citation>
    <scope>NUCLEOTIDE SEQUENCE</scope>
    <source>
        <strain evidence="10">KCTC 32296</strain>
    </source>
</reference>
<feature type="transmembrane region" description="Helical" evidence="8">
    <location>
        <begin position="222"/>
        <end position="251"/>
    </location>
</feature>
<evidence type="ECO:0000256" key="4">
    <source>
        <dbReference type="ARBA" id="ARBA00022475"/>
    </source>
</evidence>